<dbReference type="AlphaFoldDB" id="A0A7J6RE66"/>
<feature type="compositionally biased region" description="Basic and acidic residues" evidence="1">
    <location>
        <begin position="112"/>
        <end position="133"/>
    </location>
</feature>
<accession>A0A7J6RE66</accession>
<name>A0A7J6RE66_PEROL</name>
<gene>
    <name evidence="2" type="ORF">FOZ62_002245</name>
</gene>
<evidence type="ECO:0000313" key="3">
    <source>
        <dbReference type="Proteomes" id="UP000574390"/>
    </source>
</evidence>
<proteinExistence type="predicted"/>
<evidence type="ECO:0000256" key="1">
    <source>
        <dbReference type="SAM" id="MobiDB-lite"/>
    </source>
</evidence>
<organism evidence="2 3">
    <name type="scientific">Perkinsus olseni</name>
    <name type="common">Perkinsus atlanticus</name>
    <dbReference type="NCBI Taxonomy" id="32597"/>
    <lineage>
        <taxon>Eukaryota</taxon>
        <taxon>Sar</taxon>
        <taxon>Alveolata</taxon>
        <taxon>Perkinsozoa</taxon>
        <taxon>Perkinsea</taxon>
        <taxon>Perkinsida</taxon>
        <taxon>Perkinsidae</taxon>
        <taxon>Perkinsus</taxon>
    </lineage>
</organism>
<dbReference type="EMBL" id="JABANM010022798">
    <property type="protein sequence ID" value="KAF4718984.1"/>
    <property type="molecule type" value="Genomic_DNA"/>
</dbReference>
<feature type="non-terminal residue" evidence="2">
    <location>
        <position position="1"/>
    </location>
</feature>
<comment type="caution">
    <text evidence="2">The sequence shown here is derived from an EMBL/GenBank/DDBJ whole genome shotgun (WGS) entry which is preliminary data.</text>
</comment>
<reference evidence="2 3" key="1">
    <citation type="submission" date="2020-04" db="EMBL/GenBank/DDBJ databases">
        <title>Perkinsus olseni comparative genomics.</title>
        <authorList>
            <person name="Bogema D.R."/>
        </authorList>
    </citation>
    <scope>NUCLEOTIDE SEQUENCE [LARGE SCALE GENOMIC DNA]</scope>
    <source>
        <strain evidence="2">ATCC PRA-205</strain>
    </source>
</reference>
<dbReference type="Proteomes" id="UP000574390">
    <property type="component" value="Unassembled WGS sequence"/>
</dbReference>
<protein>
    <submittedName>
        <fullName evidence="2">Uncharacterized protein</fullName>
    </submittedName>
</protein>
<feature type="region of interest" description="Disordered" evidence="1">
    <location>
        <begin position="112"/>
        <end position="134"/>
    </location>
</feature>
<evidence type="ECO:0000313" key="2">
    <source>
        <dbReference type="EMBL" id="KAF4718984.1"/>
    </source>
</evidence>
<sequence>MARLSGSRLPSKKLVTSLLRNFASATGGATQKQIINISDWVSQVRQSAQEGVVDHDFWRSVINSIRGPLADKLSVHHCAVLLHALATTGHAEFECMTLLNGRILGELEAMGSKEGEVPRKEDGAAADSGKPDSEDVVCSDSVALSSSCMSVSDCRLIARASGQSRMYDSQVLDVVAGVLVSRLSELHAGQLLGFLSPPLFSALCEELTTRLASDDDLTAGSSRKRKPVTPLEAHRFIVSMAAVVDIEAVDDGLRDALRRCLEKMIKICLYFTTTQLDTKGCLQLMAALRKLKHYDEKFVNTRLLPTLNHHYMKSRAAPAGDDGLARVHEGATAMIARLKETIVYDVIEYIAEADLPSSDRAARELLSVMSRLMACLPSSESSAAVELWEASRPKLVRAVERRLPMSDSDLKRYLRICERVDDEEVAVLVKGDCSEALGEDLVTRGGMREVKSPRRSVAELFTYRPLHGVGNMNVAVHETEAQVLYDLPNSGIRSSCGETILRFSGAKIPLRTVLAQHVSTLESAPLKYLVNGRTVTECPASPVDIRTFLMQSGFELIGDTGIQAPLWQGISPQGVVVRICRLFNGRLDGQVLGEKGEAAWEVMRPAKASATPTPNPATLEE</sequence>